<evidence type="ECO:0000256" key="2">
    <source>
        <dbReference type="ARBA" id="ARBA00022741"/>
    </source>
</evidence>
<evidence type="ECO:0000313" key="7">
    <source>
        <dbReference type="Proteomes" id="UP000253303"/>
    </source>
</evidence>
<dbReference type="InterPro" id="IPR051931">
    <property type="entry name" value="PAK3-like"/>
</dbReference>
<dbReference type="Proteomes" id="UP000253303">
    <property type="component" value="Unassembled WGS sequence"/>
</dbReference>
<dbReference type="PROSITE" id="PS50011">
    <property type="entry name" value="PROTEIN_KINASE_DOM"/>
    <property type="match status" value="1"/>
</dbReference>
<dbReference type="PANTHER" id="PTHR45832:SF22">
    <property type="entry name" value="SERINE_THREONINE-PROTEIN KINASE SAMKA-RELATED"/>
    <property type="match status" value="1"/>
</dbReference>
<organism evidence="6 7">
    <name type="scientific">Spongiactinospora rosea</name>
    <dbReference type="NCBI Taxonomy" id="2248750"/>
    <lineage>
        <taxon>Bacteria</taxon>
        <taxon>Bacillati</taxon>
        <taxon>Actinomycetota</taxon>
        <taxon>Actinomycetes</taxon>
        <taxon>Streptosporangiales</taxon>
        <taxon>Streptosporangiaceae</taxon>
        <taxon>Spongiactinospora</taxon>
    </lineage>
</organism>
<gene>
    <name evidence="6" type="ORF">DP939_21195</name>
</gene>
<evidence type="ECO:0000256" key="1">
    <source>
        <dbReference type="ARBA" id="ARBA00008874"/>
    </source>
</evidence>
<keyword evidence="7" id="KW-1185">Reference proteome</keyword>
<evidence type="ECO:0000256" key="3">
    <source>
        <dbReference type="ARBA" id="ARBA00022840"/>
    </source>
</evidence>
<keyword evidence="3" id="KW-0067">ATP-binding</keyword>
<dbReference type="GO" id="GO:0005524">
    <property type="term" value="F:ATP binding"/>
    <property type="evidence" value="ECO:0007669"/>
    <property type="project" value="UniProtKB-KW"/>
</dbReference>
<proteinExistence type="inferred from homology"/>
<keyword evidence="2" id="KW-0547">Nucleotide-binding</keyword>
<comment type="caution">
    <text evidence="6">The sequence shown here is derived from an EMBL/GenBank/DDBJ whole genome shotgun (WGS) entry which is preliminary data.</text>
</comment>
<dbReference type="RefSeq" id="WP_113982459.1">
    <property type="nucleotide sequence ID" value="NZ_QMEY01000008.1"/>
</dbReference>
<feature type="transmembrane region" description="Helical" evidence="4">
    <location>
        <begin position="244"/>
        <end position="265"/>
    </location>
</feature>
<dbReference type="PANTHER" id="PTHR45832">
    <property type="entry name" value="SERINE/THREONINE-PROTEIN KINASE SAMKA-RELATED-RELATED"/>
    <property type="match status" value="1"/>
</dbReference>
<reference evidence="6 7" key="1">
    <citation type="submission" date="2018-06" db="EMBL/GenBank/DDBJ databases">
        <title>Sphaerisporangium craniellae sp. nov., isolated from a marine sponge in the South China Sea.</title>
        <authorList>
            <person name="Li L."/>
        </authorList>
    </citation>
    <scope>NUCLEOTIDE SEQUENCE [LARGE SCALE GENOMIC DNA]</scope>
    <source>
        <strain evidence="6 7">LHW63015</strain>
    </source>
</reference>
<evidence type="ECO:0000313" key="6">
    <source>
        <dbReference type="EMBL" id="RBQ18379.1"/>
    </source>
</evidence>
<evidence type="ECO:0000259" key="5">
    <source>
        <dbReference type="PROSITE" id="PS50011"/>
    </source>
</evidence>
<dbReference type="SUPFAM" id="SSF56112">
    <property type="entry name" value="Protein kinase-like (PK-like)"/>
    <property type="match status" value="1"/>
</dbReference>
<keyword evidence="4" id="KW-1133">Transmembrane helix</keyword>
<dbReference type="GO" id="GO:0004672">
    <property type="term" value="F:protein kinase activity"/>
    <property type="evidence" value="ECO:0007669"/>
    <property type="project" value="InterPro"/>
</dbReference>
<dbReference type="InterPro" id="IPR000719">
    <property type="entry name" value="Prot_kinase_dom"/>
</dbReference>
<dbReference type="InterPro" id="IPR011009">
    <property type="entry name" value="Kinase-like_dom_sf"/>
</dbReference>
<name>A0A366LYD9_9ACTN</name>
<dbReference type="EMBL" id="QMEY01000008">
    <property type="protein sequence ID" value="RBQ18379.1"/>
    <property type="molecule type" value="Genomic_DNA"/>
</dbReference>
<sequence>MADPGSALLGGRYRLLGRLDQAGGPWRARDEMLHRDVAISEVPLPPPGPGRESVLATVRAAAGLRHPAIVTIHDVLVTTDRLWMVCELIPGRTLSQTLRTEGPQPAERVADIGLRVFDALRAAKAVGVSHGGLSPDAVVIAPDGRVAVSGFATTGSYGDDMRDLGVMLYTALEGHPPGGQGTPMTMGDIPLTDPENAPPPDGPLAPLLAALLQDDPSSRPDDESVRLTLLRIAPRHRLGRRRGVLLLAGALAVLLAASVAGVLLWRSGRAEPVAAPTPSPPLVLPTHFDAPLDPCGFLTKDQMREVGVSLNPTRRDHECGWMTADSNLPRSFRRTLTIYALHFTPKDGDTGAERARLYFVNRLQQEMGRKTANLGQPVRHTVPPKIYDGPGEQAYITEYTGNGLTYGSEVLYRVGNVLIAVQYSRGNDADPDRVTSTAAKKIAGWIERSIAAG</sequence>
<keyword evidence="4" id="KW-0472">Membrane</keyword>
<dbReference type="AlphaFoldDB" id="A0A366LYD9"/>
<accession>A0A366LYD9</accession>
<comment type="similarity">
    <text evidence="1">Belongs to the protein kinase superfamily. STE Ser/Thr protein kinase family. STE20 subfamily.</text>
</comment>
<dbReference type="OrthoDB" id="3517177at2"/>
<dbReference type="Gene3D" id="1.10.510.10">
    <property type="entry name" value="Transferase(Phosphotransferase) domain 1"/>
    <property type="match status" value="1"/>
</dbReference>
<feature type="domain" description="Protein kinase" evidence="5">
    <location>
        <begin position="1"/>
        <end position="230"/>
    </location>
</feature>
<evidence type="ECO:0000256" key="4">
    <source>
        <dbReference type="SAM" id="Phobius"/>
    </source>
</evidence>
<protein>
    <recommendedName>
        <fullName evidence="5">Protein kinase domain-containing protein</fullName>
    </recommendedName>
</protein>
<dbReference type="Gene3D" id="3.30.200.20">
    <property type="entry name" value="Phosphorylase Kinase, domain 1"/>
    <property type="match status" value="1"/>
</dbReference>
<dbReference type="SMART" id="SM00220">
    <property type="entry name" value="S_TKc"/>
    <property type="match status" value="1"/>
</dbReference>
<keyword evidence="4" id="KW-0812">Transmembrane</keyword>